<gene>
    <name evidence="1" type="ORF">LCGC14_2202480</name>
</gene>
<organism evidence="1">
    <name type="scientific">marine sediment metagenome</name>
    <dbReference type="NCBI Taxonomy" id="412755"/>
    <lineage>
        <taxon>unclassified sequences</taxon>
        <taxon>metagenomes</taxon>
        <taxon>ecological metagenomes</taxon>
    </lineage>
</organism>
<dbReference type="AlphaFoldDB" id="A0A0F9E3M0"/>
<reference evidence="1" key="1">
    <citation type="journal article" date="2015" name="Nature">
        <title>Complex archaea that bridge the gap between prokaryotes and eukaryotes.</title>
        <authorList>
            <person name="Spang A."/>
            <person name="Saw J.H."/>
            <person name="Jorgensen S.L."/>
            <person name="Zaremba-Niedzwiedzka K."/>
            <person name="Martijn J."/>
            <person name="Lind A.E."/>
            <person name="van Eijk R."/>
            <person name="Schleper C."/>
            <person name="Guy L."/>
            <person name="Ettema T.J."/>
        </authorList>
    </citation>
    <scope>NUCLEOTIDE SEQUENCE</scope>
</reference>
<name>A0A0F9E3M0_9ZZZZ</name>
<comment type="caution">
    <text evidence="1">The sequence shown here is derived from an EMBL/GenBank/DDBJ whole genome shotgun (WGS) entry which is preliminary data.</text>
</comment>
<accession>A0A0F9E3M0</accession>
<proteinExistence type="predicted"/>
<sequence>MTYVKVTPANVEPMVRTEYEKLLSEMKVVERYECPLCHKLEWSEYGITEHLLGHAIDERIAELWKGGETLKEIADLYHMFQGIIPDIEDSYDSFCQCHHNITKDSCFKISHLQCCDLPAYRITGITHHGKITVWGVGGWSGGYGSLVHFGNLRDPRPASELYKRHKE</sequence>
<evidence type="ECO:0000313" key="1">
    <source>
        <dbReference type="EMBL" id="KKL60726.1"/>
    </source>
</evidence>
<protein>
    <submittedName>
        <fullName evidence="1">Uncharacterized protein</fullName>
    </submittedName>
</protein>
<dbReference type="EMBL" id="LAZR01029053">
    <property type="protein sequence ID" value="KKL60726.1"/>
    <property type="molecule type" value="Genomic_DNA"/>
</dbReference>